<feature type="transmembrane region" description="Helical" evidence="6">
    <location>
        <begin position="55"/>
        <end position="84"/>
    </location>
</feature>
<dbReference type="EMBL" id="JANIBJ010000022">
    <property type="protein sequence ID" value="MCQ8104977.1"/>
    <property type="molecule type" value="Genomic_DNA"/>
</dbReference>
<dbReference type="RefSeq" id="WP_256602822.1">
    <property type="nucleotide sequence ID" value="NZ_JANIBJ010000022.1"/>
</dbReference>
<feature type="domain" description="O-antigen ligase-related" evidence="7">
    <location>
        <begin position="218"/>
        <end position="364"/>
    </location>
</feature>
<feature type="transmembrane region" description="Helical" evidence="6">
    <location>
        <begin position="186"/>
        <end position="204"/>
    </location>
</feature>
<proteinExistence type="predicted"/>
<dbReference type="PANTHER" id="PTHR37422">
    <property type="entry name" value="TEICHURONIC ACID BIOSYNTHESIS PROTEIN TUAE"/>
    <property type="match status" value="1"/>
</dbReference>
<evidence type="ECO:0000256" key="5">
    <source>
        <dbReference type="SAM" id="MobiDB-lite"/>
    </source>
</evidence>
<reference evidence="8 9" key="1">
    <citation type="submission" date="2022-07" db="EMBL/GenBank/DDBJ databases">
        <title>Methylomonas rivi sp. nov., Methylomonas rosea sp. nov., Methylomonas aureus sp. nov. and Methylomonas subterranea sp. nov., four novel methanotrophs isolated from a freshwater creek and the deep terrestrial subsurface.</title>
        <authorList>
            <person name="Abin C."/>
            <person name="Sankaranarayanan K."/>
            <person name="Garner C."/>
            <person name="Sindelar R."/>
            <person name="Kotary K."/>
            <person name="Garner R."/>
            <person name="Barclay S."/>
            <person name="Lawson P."/>
            <person name="Krumholz L."/>
        </authorList>
    </citation>
    <scope>NUCLEOTIDE SEQUENCE [LARGE SCALE GENOMIC DNA]</scope>
    <source>
        <strain evidence="8 9">SURF-2</strain>
    </source>
</reference>
<evidence type="ECO:0000259" key="7">
    <source>
        <dbReference type="Pfam" id="PF04932"/>
    </source>
</evidence>
<feature type="compositionally biased region" description="Polar residues" evidence="5">
    <location>
        <begin position="426"/>
        <end position="449"/>
    </location>
</feature>
<dbReference type="Proteomes" id="UP001524499">
    <property type="component" value="Unassembled WGS sequence"/>
</dbReference>
<comment type="subcellular location">
    <subcellularLocation>
        <location evidence="1">Membrane</location>
        <topology evidence="1">Multi-pass membrane protein</topology>
    </subcellularLocation>
</comment>
<keyword evidence="3 6" id="KW-1133">Transmembrane helix</keyword>
<dbReference type="InterPro" id="IPR007016">
    <property type="entry name" value="O-antigen_ligase-rel_domated"/>
</dbReference>
<feature type="transmembrane region" description="Helical" evidence="6">
    <location>
        <begin position="96"/>
        <end position="115"/>
    </location>
</feature>
<keyword evidence="2 6" id="KW-0812">Transmembrane</keyword>
<keyword evidence="8" id="KW-0436">Ligase</keyword>
<gene>
    <name evidence="8" type="ORF">NP590_12750</name>
</gene>
<accession>A0ABT1THP3</accession>
<evidence type="ECO:0000256" key="1">
    <source>
        <dbReference type="ARBA" id="ARBA00004141"/>
    </source>
</evidence>
<feature type="transmembrane region" description="Helical" evidence="6">
    <location>
        <begin position="211"/>
        <end position="228"/>
    </location>
</feature>
<evidence type="ECO:0000256" key="2">
    <source>
        <dbReference type="ARBA" id="ARBA00022692"/>
    </source>
</evidence>
<dbReference type="GO" id="GO:0016874">
    <property type="term" value="F:ligase activity"/>
    <property type="evidence" value="ECO:0007669"/>
    <property type="project" value="UniProtKB-KW"/>
</dbReference>
<comment type="caution">
    <text evidence="8">The sequence shown here is derived from an EMBL/GenBank/DDBJ whole genome shotgun (WGS) entry which is preliminary data.</text>
</comment>
<dbReference type="Pfam" id="PF04932">
    <property type="entry name" value="Wzy_C"/>
    <property type="match status" value="1"/>
</dbReference>
<protein>
    <submittedName>
        <fullName evidence="8">O-antigen ligase family protein</fullName>
    </submittedName>
</protein>
<evidence type="ECO:0000313" key="9">
    <source>
        <dbReference type="Proteomes" id="UP001524499"/>
    </source>
</evidence>
<dbReference type="InterPro" id="IPR051533">
    <property type="entry name" value="WaaL-like"/>
</dbReference>
<evidence type="ECO:0000256" key="3">
    <source>
        <dbReference type="ARBA" id="ARBA00022989"/>
    </source>
</evidence>
<feature type="transmembrane region" description="Helical" evidence="6">
    <location>
        <begin position="153"/>
        <end position="174"/>
    </location>
</feature>
<feature type="region of interest" description="Disordered" evidence="5">
    <location>
        <begin position="426"/>
        <end position="453"/>
    </location>
</feature>
<keyword evidence="9" id="KW-1185">Reference proteome</keyword>
<feature type="transmembrane region" description="Helical" evidence="6">
    <location>
        <begin position="121"/>
        <end position="141"/>
    </location>
</feature>
<feature type="transmembrane region" description="Helical" evidence="6">
    <location>
        <begin position="348"/>
        <end position="371"/>
    </location>
</feature>
<feature type="transmembrane region" description="Helical" evidence="6">
    <location>
        <begin position="248"/>
        <end position="271"/>
    </location>
</feature>
<organism evidence="8 9">
    <name type="scientific">Methylomonas subterranea</name>
    <dbReference type="NCBI Taxonomy" id="2952225"/>
    <lineage>
        <taxon>Bacteria</taxon>
        <taxon>Pseudomonadati</taxon>
        <taxon>Pseudomonadota</taxon>
        <taxon>Gammaproteobacteria</taxon>
        <taxon>Methylococcales</taxon>
        <taxon>Methylococcaceae</taxon>
        <taxon>Methylomonas</taxon>
    </lineage>
</organism>
<evidence type="ECO:0000313" key="8">
    <source>
        <dbReference type="EMBL" id="MCQ8104977.1"/>
    </source>
</evidence>
<keyword evidence="4 6" id="KW-0472">Membrane</keyword>
<evidence type="ECO:0000256" key="6">
    <source>
        <dbReference type="SAM" id="Phobius"/>
    </source>
</evidence>
<evidence type="ECO:0000256" key="4">
    <source>
        <dbReference type="ARBA" id="ARBA00023136"/>
    </source>
</evidence>
<sequence>MSRYSQGGSGRQHHSRIIAWHVLNPIPTNKNMPLFSHPKQLQTQALSIGEKTLPVLIVAIHFSTALTLVVSILIFLLWLTAGCYKNAAAIVKHNQATFFALLLFSALILSASYSSAPFPKALAMISKYRILLLLLILPAFLSTQQRQKLCEKFLLAALISSLAFSLLGYFDLLSPEWVDRFLKSRITHSLFMAFLGFFSMHRLYRNDASRLLWATVLLLVGFDLFVATDGRTGQLTFLLLTALFFLQVFSFRTALLLGMATVALFCVFMFFSPYSARFFEGIEESINFYQRDPSVEHTSMGLRLGFWRDTLTIIGQSPWLGEGAGGIPYKFQQLFPGHPILINPHNEYLLMAAQLGIPGLLLFLAFLAAVLRSTAGLPQAQRWLPQGVWLSLLTSCLFNSSLMDHTEGHWFMFLLALYLTPQSSPQGEAQRISDQTPNARNFATSSPSGETPLRMSPKITSAFVSLMSAHKLP</sequence>
<dbReference type="PANTHER" id="PTHR37422:SF13">
    <property type="entry name" value="LIPOPOLYSACCHARIDE BIOSYNTHESIS PROTEIN PA4999-RELATED"/>
    <property type="match status" value="1"/>
</dbReference>
<name>A0ABT1THP3_9GAMM</name>